<dbReference type="InterPro" id="IPR032808">
    <property type="entry name" value="DoxX"/>
</dbReference>
<dbReference type="RefSeq" id="WP_320214444.1">
    <property type="nucleotide sequence ID" value="NZ_JAVIIS010000015.1"/>
</dbReference>
<dbReference type="PANTHER" id="PTHR33452">
    <property type="entry name" value="OXIDOREDUCTASE CATD-RELATED"/>
    <property type="match status" value="1"/>
</dbReference>
<evidence type="ECO:0000256" key="2">
    <source>
        <dbReference type="ARBA" id="ARBA00006679"/>
    </source>
</evidence>
<reference evidence="8 9" key="1">
    <citation type="submission" date="2023-08" db="EMBL/GenBank/DDBJ databases">
        <title>Implementing the SeqCode for naming new Mesorhizobium species isolated from Vachellia karroo root nodules.</title>
        <authorList>
            <person name="Van Lill M."/>
        </authorList>
    </citation>
    <scope>NUCLEOTIDE SEQUENCE [LARGE SCALE GENOMIC DNA]</scope>
    <source>
        <strain evidence="8 9">VK3E</strain>
    </source>
</reference>
<comment type="caution">
    <text evidence="8">The sequence shown here is derived from an EMBL/GenBank/DDBJ whole genome shotgun (WGS) entry which is preliminary data.</text>
</comment>
<gene>
    <name evidence="8" type="ORF">RFM51_13115</name>
</gene>
<evidence type="ECO:0000313" key="8">
    <source>
        <dbReference type="EMBL" id="MDX8440535.1"/>
    </source>
</evidence>
<keyword evidence="3" id="KW-1003">Cell membrane</keyword>
<evidence type="ECO:0000256" key="4">
    <source>
        <dbReference type="ARBA" id="ARBA00022692"/>
    </source>
</evidence>
<organism evidence="8 9">
    <name type="scientific">Mesorhizobium australafricanum</name>
    <dbReference type="NCBI Taxonomy" id="3072311"/>
    <lineage>
        <taxon>Bacteria</taxon>
        <taxon>Pseudomonadati</taxon>
        <taxon>Pseudomonadota</taxon>
        <taxon>Alphaproteobacteria</taxon>
        <taxon>Hyphomicrobiales</taxon>
        <taxon>Phyllobacteriaceae</taxon>
        <taxon>Mesorhizobium</taxon>
    </lineage>
</organism>
<keyword evidence="6 7" id="KW-0472">Membrane</keyword>
<evidence type="ECO:0000256" key="6">
    <source>
        <dbReference type="ARBA" id="ARBA00023136"/>
    </source>
</evidence>
<keyword evidence="4 7" id="KW-0812">Transmembrane</keyword>
<proteinExistence type="inferred from homology"/>
<evidence type="ECO:0000256" key="7">
    <source>
        <dbReference type="SAM" id="Phobius"/>
    </source>
</evidence>
<comment type="similarity">
    <text evidence="2">Belongs to the DoxX family.</text>
</comment>
<dbReference type="InterPro" id="IPR051907">
    <property type="entry name" value="DoxX-like_oxidoreductase"/>
</dbReference>
<dbReference type="Pfam" id="PF07681">
    <property type="entry name" value="DoxX"/>
    <property type="match status" value="1"/>
</dbReference>
<dbReference type="Proteomes" id="UP001272097">
    <property type="component" value="Unassembled WGS sequence"/>
</dbReference>
<name>A0ABU4WWU4_9HYPH</name>
<evidence type="ECO:0000256" key="5">
    <source>
        <dbReference type="ARBA" id="ARBA00022989"/>
    </source>
</evidence>
<feature type="transmembrane region" description="Helical" evidence="7">
    <location>
        <begin position="45"/>
        <end position="66"/>
    </location>
</feature>
<keyword evidence="9" id="KW-1185">Reference proteome</keyword>
<evidence type="ECO:0000256" key="1">
    <source>
        <dbReference type="ARBA" id="ARBA00004651"/>
    </source>
</evidence>
<dbReference type="EMBL" id="JAVIIS010000015">
    <property type="protein sequence ID" value="MDX8440535.1"/>
    <property type="molecule type" value="Genomic_DNA"/>
</dbReference>
<keyword evidence="5 7" id="KW-1133">Transmembrane helix</keyword>
<accession>A0ABU4WWU4</accession>
<sequence>MTPTELTEKLHARDLGLLAGRLLLSLIFVHEGLELATHFEGAQKAMAALGVGTPLLVATIALQLGAGLSVALGILARLGAIGLGLFCLMTASLFHTNFASQNELLHFEKDLAIAGGMFILALGGSGRLSVDRVLIATMKGRAGASAKSDTMAAPVEPHLSTGVTSLQVRGPATARS</sequence>
<feature type="transmembrane region" description="Helical" evidence="7">
    <location>
        <begin position="111"/>
        <end position="130"/>
    </location>
</feature>
<dbReference type="PANTHER" id="PTHR33452:SF1">
    <property type="entry name" value="INNER MEMBRANE PROTEIN YPHA-RELATED"/>
    <property type="match status" value="1"/>
</dbReference>
<protein>
    <submittedName>
        <fullName evidence="8">DoxX family protein</fullName>
    </submittedName>
</protein>
<feature type="transmembrane region" description="Helical" evidence="7">
    <location>
        <begin position="78"/>
        <end position="99"/>
    </location>
</feature>
<evidence type="ECO:0000256" key="3">
    <source>
        <dbReference type="ARBA" id="ARBA00022475"/>
    </source>
</evidence>
<comment type="subcellular location">
    <subcellularLocation>
        <location evidence="1">Cell membrane</location>
        <topology evidence="1">Multi-pass membrane protein</topology>
    </subcellularLocation>
</comment>
<evidence type="ECO:0000313" key="9">
    <source>
        <dbReference type="Proteomes" id="UP001272097"/>
    </source>
</evidence>